<evidence type="ECO:0000313" key="10">
    <source>
        <dbReference type="Proteomes" id="UP000218831"/>
    </source>
</evidence>
<organism evidence="9 10">
    <name type="scientific">Fodinibius salipaludis</name>
    <dbReference type="NCBI Taxonomy" id="2032627"/>
    <lineage>
        <taxon>Bacteria</taxon>
        <taxon>Pseudomonadati</taxon>
        <taxon>Balneolota</taxon>
        <taxon>Balneolia</taxon>
        <taxon>Balneolales</taxon>
        <taxon>Balneolaceae</taxon>
        <taxon>Fodinibius</taxon>
    </lineage>
</organism>
<evidence type="ECO:0000256" key="3">
    <source>
        <dbReference type="ARBA" id="ARBA00022448"/>
    </source>
</evidence>
<dbReference type="Proteomes" id="UP000218831">
    <property type="component" value="Unassembled WGS sequence"/>
</dbReference>
<feature type="transmembrane region" description="Helical" evidence="8">
    <location>
        <begin position="200"/>
        <end position="221"/>
    </location>
</feature>
<dbReference type="GO" id="GO:0005886">
    <property type="term" value="C:plasma membrane"/>
    <property type="evidence" value="ECO:0007669"/>
    <property type="project" value="UniProtKB-SubCell"/>
</dbReference>
<feature type="transmembrane region" description="Helical" evidence="8">
    <location>
        <begin position="31"/>
        <end position="48"/>
    </location>
</feature>
<gene>
    <name evidence="9" type="ORF">CK503_14875</name>
</gene>
<feature type="transmembrane region" description="Helical" evidence="8">
    <location>
        <begin position="227"/>
        <end position="247"/>
    </location>
</feature>
<dbReference type="InterPro" id="IPR002549">
    <property type="entry name" value="AI-2E-like"/>
</dbReference>
<dbReference type="AlphaFoldDB" id="A0A2A2G7C8"/>
<dbReference type="RefSeq" id="WP_095607625.1">
    <property type="nucleotide sequence ID" value="NZ_NSKE01000013.1"/>
</dbReference>
<comment type="caution">
    <text evidence="9">The sequence shown here is derived from an EMBL/GenBank/DDBJ whole genome shotgun (WGS) entry which is preliminary data.</text>
</comment>
<feature type="transmembrane region" description="Helical" evidence="8">
    <location>
        <begin position="143"/>
        <end position="167"/>
    </location>
</feature>
<evidence type="ECO:0000313" key="9">
    <source>
        <dbReference type="EMBL" id="PAU92772.1"/>
    </source>
</evidence>
<evidence type="ECO:0000256" key="5">
    <source>
        <dbReference type="ARBA" id="ARBA00022692"/>
    </source>
</evidence>
<keyword evidence="5 8" id="KW-0812">Transmembrane</keyword>
<dbReference type="OrthoDB" id="9793390at2"/>
<comment type="subcellular location">
    <subcellularLocation>
        <location evidence="1">Cell membrane</location>
        <topology evidence="1">Multi-pass membrane protein</topology>
    </subcellularLocation>
</comment>
<protein>
    <submittedName>
        <fullName evidence="9">AI-2E family transporter</fullName>
    </submittedName>
</protein>
<feature type="transmembrane region" description="Helical" evidence="8">
    <location>
        <begin position="60"/>
        <end position="86"/>
    </location>
</feature>
<feature type="transmembrane region" description="Helical" evidence="8">
    <location>
        <begin position="254"/>
        <end position="278"/>
    </location>
</feature>
<dbReference type="Pfam" id="PF01594">
    <property type="entry name" value="AI-2E_transport"/>
    <property type="match status" value="1"/>
</dbReference>
<keyword evidence="3" id="KW-0813">Transport</keyword>
<name>A0A2A2G7C8_9BACT</name>
<reference evidence="9 10" key="1">
    <citation type="submission" date="2017-08" db="EMBL/GenBank/DDBJ databases">
        <title>Aliifodinibius alkalisoli sp. nov., isolated from saline alkaline soil.</title>
        <authorList>
            <person name="Liu D."/>
            <person name="Zhang G."/>
        </authorList>
    </citation>
    <scope>NUCLEOTIDE SEQUENCE [LARGE SCALE GENOMIC DNA]</scope>
    <source>
        <strain evidence="9 10">WN023</strain>
    </source>
</reference>
<evidence type="ECO:0000256" key="7">
    <source>
        <dbReference type="ARBA" id="ARBA00023136"/>
    </source>
</evidence>
<feature type="transmembrane region" description="Helical" evidence="8">
    <location>
        <begin position="298"/>
        <end position="326"/>
    </location>
</feature>
<keyword evidence="4" id="KW-1003">Cell membrane</keyword>
<keyword evidence="7 8" id="KW-0472">Membrane</keyword>
<keyword evidence="6 8" id="KW-1133">Transmembrane helix</keyword>
<dbReference type="EMBL" id="NSKE01000013">
    <property type="protein sequence ID" value="PAU92772.1"/>
    <property type="molecule type" value="Genomic_DNA"/>
</dbReference>
<keyword evidence="10" id="KW-1185">Reference proteome</keyword>
<evidence type="ECO:0000256" key="6">
    <source>
        <dbReference type="ARBA" id="ARBA00022989"/>
    </source>
</evidence>
<evidence type="ECO:0000256" key="2">
    <source>
        <dbReference type="ARBA" id="ARBA00009773"/>
    </source>
</evidence>
<evidence type="ECO:0000256" key="8">
    <source>
        <dbReference type="SAM" id="Phobius"/>
    </source>
</evidence>
<dbReference type="PANTHER" id="PTHR21716">
    <property type="entry name" value="TRANSMEMBRANE PROTEIN"/>
    <property type="match status" value="1"/>
</dbReference>
<dbReference type="PANTHER" id="PTHR21716:SF53">
    <property type="entry name" value="PERMEASE PERM-RELATED"/>
    <property type="match status" value="1"/>
</dbReference>
<evidence type="ECO:0000256" key="4">
    <source>
        <dbReference type="ARBA" id="ARBA00022475"/>
    </source>
</evidence>
<comment type="similarity">
    <text evidence="2">Belongs to the autoinducer-2 exporter (AI-2E) (TC 2.A.86) family.</text>
</comment>
<sequence>MKKDFPIWLKGTIILFGTILLFIILSYGKFILMPLAFAALIAMLLDPISSWLQRYKFNRILAILTSIILIAVILGGIMSLLSIQFIQFADRLPEANAKIQTMSSDLIQFFESTFNLSPDRQVQFLERGLETAINKSGEYVSTVLGATTSVFTTLGLLPFFVFFMMYYKKMYRTFLHTAVDGRNEAIDSVIDSVQTVTQKYIVGMMTVITILGVLNAIGLWIVGIDHVLFFAAFAAILAVIPYIGIILGSLPAIIFALLFTDSLLNPIGVVVVFAIVQFLEGNFITPNVIGSQVSINPFMALVALVIGGQMWGISGMILFVPLLGILKCVFDQVDGLKPYGYLLGNRTEYQVAESTAKSEGD</sequence>
<feature type="transmembrane region" description="Helical" evidence="8">
    <location>
        <begin position="7"/>
        <end position="25"/>
    </location>
</feature>
<accession>A0A2A2G7C8</accession>
<proteinExistence type="inferred from homology"/>
<evidence type="ECO:0000256" key="1">
    <source>
        <dbReference type="ARBA" id="ARBA00004651"/>
    </source>
</evidence>